<accession>A0A2P2NZL7</accession>
<proteinExistence type="predicted"/>
<keyword evidence="1" id="KW-0472">Membrane</keyword>
<keyword evidence="1" id="KW-1133">Transmembrane helix</keyword>
<feature type="transmembrane region" description="Helical" evidence="1">
    <location>
        <begin position="7"/>
        <end position="24"/>
    </location>
</feature>
<dbReference type="EMBL" id="GGEC01067439">
    <property type="protein sequence ID" value="MBX47923.1"/>
    <property type="molecule type" value="Transcribed_RNA"/>
</dbReference>
<sequence>MAPLLPCWGFMGFGPNMMLFPYLLDYTVVVDYYAGRFSASDKYMNSAAICWVAWFVWWDFVGFECNR</sequence>
<dbReference type="AlphaFoldDB" id="A0A2P2NZL7"/>
<feature type="transmembrane region" description="Helical" evidence="1">
    <location>
        <begin position="44"/>
        <end position="63"/>
    </location>
</feature>
<evidence type="ECO:0000256" key="1">
    <source>
        <dbReference type="SAM" id="Phobius"/>
    </source>
</evidence>
<organism evidence="2">
    <name type="scientific">Rhizophora mucronata</name>
    <name type="common">Asiatic mangrove</name>
    <dbReference type="NCBI Taxonomy" id="61149"/>
    <lineage>
        <taxon>Eukaryota</taxon>
        <taxon>Viridiplantae</taxon>
        <taxon>Streptophyta</taxon>
        <taxon>Embryophyta</taxon>
        <taxon>Tracheophyta</taxon>
        <taxon>Spermatophyta</taxon>
        <taxon>Magnoliopsida</taxon>
        <taxon>eudicotyledons</taxon>
        <taxon>Gunneridae</taxon>
        <taxon>Pentapetalae</taxon>
        <taxon>rosids</taxon>
        <taxon>fabids</taxon>
        <taxon>Malpighiales</taxon>
        <taxon>Rhizophoraceae</taxon>
        <taxon>Rhizophora</taxon>
    </lineage>
</organism>
<name>A0A2P2NZL7_RHIMU</name>
<keyword evidence="1" id="KW-0812">Transmembrane</keyword>
<evidence type="ECO:0000313" key="2">
    <source>
        <dbReference type="EMBL" id="MBX47923.1"/>
    </source>
</evidence>
<reference evidence="2" key="1">
    <citation type="submission" date="2018-02" db="EMBL/GenBank/DDBJ databases">
        <title>Rhizophora mucronata_Transcriptome.</title>
        <authorList>
            <person name="Meera S.P."/>
            <person name="Sreeshan A."/>
            <person name="Augustine A."/>
        </authorList>
    </citation>
    <scope>NUCLEOTIDE SEQUENCE</scope>
    <source>
        <tissue evidence="2">Leaf</tissue>
    </source>
</reference>
<protein>
    <submittedName>
        <fullName evidence="2">Uncharacterized protein</fullName>
    </submittedName>
</protein>